<protein>
    <submittedName>
        <fullName evidence="3">Helix-turn-helix domain-containing protein</fullName>
    </submittedName>
</protein>
<feature type="coiled-coil region" evidence="1">
    <location>
        <begin position="40"/>
        <end position="67"/>
    </location>
</feature>
<evidence type="ECO:0000313" key="3">
    <source>
        <dbReference type="EMBL" id="MBN7816866.1"/>
    </source>
</evidence>
<evidence type="ECO:0000313" key="4">
    <source>
        <dbReference type="Proteomes" id="UP000664480"/>
    </source>
</evidence>
<evidence type="ECO:0000256" key="1">
    <source>
        <dbReference type="SAM" id="Coils"/>
    </source>
</evidence>
<dbReference type="RefSeq" id="WP_206587522.1">
    <property type="nucleotide sequence ID" value="NZ_JAFKCU010000003.1"/>
</dbReference>
<dbReference type="Proteomes" id="UP000664480">
    <property type="component" value="Unassembled WGS sequence"/>
</dbReference>
<dbReference type="InterPro" id="IPR041657">
    <property type="entry name" value="HTH_17"/>
</dbReference>
<gene>
    <name evidence="3" type="ORF">J0A69_15570</name>
</gene>
<keyword evidence="1" id="KW-0175">Coiled coil</keyword>
<dbReference type="EMBL" id="JAFKCU010000003">
    <property type="protein sequence ID" value="MBN7816866.1"/>
    <property type="molecule type" value="Genomic_DNA"/>
</dbReference>
<evidence type="ECO:0000259" key="2">
    <source>
        <dbReference type="Pfam" id="PF12728"/>
    </source>
</evidence>
<feature type="domain" description="Helix-turn-helix" evidence="2">
    <location>
        <begin position="69"/>
        <end position="117"/>
    </location>
</feature>
<organism evidence="3 4">
    <name type="scientific">Algoriphagus pacificus</name>
    <dbReference type="NCBI Taxonomy" id="2811234"/>
    <lineage>
        <taxon>Bacteria</taxon>
        <taxon>Pseudomonadati</taxon>
        <taxon>Bacteroidota</taxon>
        <taxon>Cytophagia</taxon>
        <taxon>Cytophagales</taxon>
        <taxon>Cyclobacteriaceae</taxon>
        <taxon>Algoriphagus</taxon>
    </lineage>
</organism>
<proteinExistence type="predicted"/>
<sequence>MSSNIRIQRVCENCSKTFVARTTVTRFCGDDCAKKAYKKRKRTTQVIQSHQETAQKLNQDWHRAQQKEYLTVQETCVLIGISRSTLWRITRLCRIEPKMIGSRLIYSKKEIERFMNEY</sequence>
<keyword evidence="4" id="KW-1185">Reference proteome</keyword>
<comment type="caution">
    <text evidence="3">The sequence shown here is derived from an EMBL/GenBank/DDBJ whole genome shotgun (WGS) entry which is preliminary data.</text>
</comment>
<reference evidence="3 4" key="1">
    <citation type="submission" date="2021-03" db="EMBL/GenBank/DDBJ databases">
        <title>novel species isolated from a fishpond in China.</title>
        <authorList>
            <person name="Lu H."/>
            <person name="Cai Z."/>
        </authorList>
    </citation>
    <scope>NUCLEOTIDE SEQUENCE [LARGE SCALE GENOMIC DNA]</scope>
    <source>
        <strain evidence="3 4">YJ13C</strain>
    </source>
</reference>
<dbReference type="Pfam" id="PF12728">
    <property type="entry name" value="HTH_17"/>
    <property type="match status" value="1"/>
</dbReference>
<accession>A0ABS3CK59</accession>
<name>A0ABS3CK59_9BACT</name>